<dbReference type="AlphaFoldDB" id="A0A812VRQ1"/>
<accession>A0A812VRQ1</accession>
<sequence>MEEIMMTETLSRMRSMSRTNLHLALCSLVYVGINICNTILNSMAPEFRRENKYFFHMNEFWATFCFALVQVYALVGCPRDLRDIFSRPNLVKLIMIINVVATVVPALLVTASLENFEVPSHEIEYVNEITMAVVDFVFLYSMAKKAKLMADSGLFFNLVVTAIAMAIAVSQLCIYNGLPGDIAEQVAHYFEFTF</sequence>
<dbReference type="EMBL" id="CAJNIZ010043210">
    <property type="protein sequence ID" value="CAE7653775.1"/>
    <property type="molecule type" value="Genomic_DNA"/>
</dbReference>
<feature type="transmembrane region" description="Helical" evidence="1">
    <location>
        <begin position="155"/>
        <end position="178"/>
    </location>
</feature>
<evidence type="ECO:0000313" key="2">
    <source>
        <dbReference type="EMBL" id="CAE7653775.1"/>
    </source>
</evidence>
<gene>
    <name evidence="2" type="primary">CSN8</name>
    <name evidence="2" type="ORF">SPIL2461_LOCUS17516</name>
</gene>
<protein>
    <submittedName>
        <fullName evidence="2">CSN8 protein</fullName>
    </submittedName>
</protein>
<feature type="non-terminal residue" evidence="2">
    <location>
        <position position="194"/>
    </location>
</feature>
<feature type="transmembrane region" description="Helical" evidence="1">
    <location>
        <begin position="125"/>
        <end position="143"/>
    </location>
</feature>
<comment type="caution">
    <text evidence="2">The sequence shown here is derived from an EMBL/GenBank/DDBJ whole genome shotgun (WGS) entry which is preliminary data.</text>
</comment>
<keyword evidence="1" id="KW-0812">Transmembrane</keyword>
<evidence type="ECO:0000313" key="3">
    <source>
        <dbReference type="Proteomes" id="UP000649617"/>
    </source>
</evidence>
<feature type="transmembrane region" description="Helical" evidence="1">
    <location>
        <begin position="60"/>
        <end position="78"/>
    </location>
</feature>
<feature type="transmembrane region" description="Helical" evidence="1">
    <location>
        <begin position="90"/>
        <end position="113"/>
    </location>
</feature>
<organism evidence="2 3">
    <name type="scientific">Symbiodinium pilosum</name>
    <name type="common">Dinoflagellate</name>
    <dbReference type="NCBI Taxonomy" id="2952"/>
    <lineage>
        <taxon>Eukaryota</taxon>
        <taxon>Sar</taxon>
        <taxon>Alveolata</taxon>
        <taxon>Dinophyceae</taxon>
        <taxon>Suessiales</taxon>
        <taxon>Symbiodiniaceae</taxon>
        <taxon>Symbiodinium</taxon>
    </lineage>
</organism>
<dbReference type="OrthoDB" id="411912at2759"/>
<feature type="transmembrane region" description="Helical" evidence="1">
    <location>
        <begin position="21"/>
        <end position="40"/>
    </location>
</feature>
<keyword evidence="1" id="KW-0472">Membrane</keyword>
<keyword evidence="3" id="KW-1185">Reference proteome</keyword>
<name>A0A812VRQ1_SYMPI</name>
<evidence type="ECO:0000256" key="1">
    <source>
        <dbReference type="SAM" id="Phobius"/>
    </source>
</evidence>
<dbReference type="Proteomes" id="UP000649617">
    <property type="component" value="Unassembled WGS sequence"/>
</dbReference>
<keyword evidence="1" id="KW-1133">Transmembrane helix</keyword>
<proteinExistence type="predicted"/>
<reference evidence="2" key="1">
    <citation type="submission" date="2021-02" db="EMBL/GenBank/DDBJ databases">
        <authorList>
            <person name="Dougan E. K."/>
            <person name="Rhodes N."/>
            <person name="Thang M."/>
            <person name="Chan C."/>
        </authorList>
    </citation>
    <scope>NUCLEOTIDE SEQUENCE</scope>
</reference>